<dbReference type="AlphaFoldDB" id="A0A9N7UV25"/>
<evidence type="ECO:0000313" key="3">
    <source>
        <dbReference type="Proteomes" id="UP001153269"/>
    </source>
</evidence>
<evidence type="ECO:0000313" key="2">
    <source>
        <dbReference type="EMBL" id="CAB1439907.1"/>
    </source>
</evidence>
<organism evidence="2 3">
    <name type="scientific">Pleuronectes platessa</name>
    <name type="common">European plaice</name>
    <dbReference type="NCBI Taxonomy" id="8262"/>
    <lineage>
        <taxon>Eukaryota</taxon>
        <taxon>Metazoa</taxon>
        <taxon>Chordata</taxon>
        <taxon>Craniata</taxon>
        <taxon>Vertebrata</taxon>
        <taxon>Euteleostomi</taxon>
        <taxon>Actinopterygii</taxon>
        <taxon>Neopterygii</taxon>
        <taxon>Teleostei</taxon>
        <taxon>Neoteleostei</taxon>
        <taxon>Acanthomorphata</taxon>
        <taxon>Carangaria</taxon>
        <taxon>Pleuronectiformes</taxon>
        <taxon>Pleuronectoidei</taxon>
        <taxon>Pleuronectidae</taxon>
        <taxon>Pleuronectes</taxon>
    </lineage>
</organism>
<proteinExistence type="predicted"/>
<sequence>MKRRGVLLLRETPQIFPRRKGVEAVKEEKGRGGVKWGKKKYSSSPLQLSLYIVRARERKGQHLVYSAHNTSSLSPRKRGGWVGKEGEREREEDRKLIFEVTGHSWPVSGEAPADEEAAVKQGRTHGPKDIESNVKT</sequence>
<protein>
    <submittedName>
        <fullName evidence="2">Uncharacterized protein</fullName>
    </submittedName>
</protein>
<accession>A0A9N7UV25</accession>
<dbReference type="EMBL" id="CADEAL010002358">
    <property type="protein sequence ID" value="CAB1439907.1"/>
    <property type="molecule type" value="Genomic_DNA"/>
</dbReference>
<keyword evidence="3" id="KW-1185">Reference proteome</keyword>
<comment type="caution">
    <text evidence="2">The sequence shown here is derived from an EMBL/GenBank/DDBJ whole genome shotgun (WGS) entry which is preliminary data.</text>
</comment>
<name>A0A9N7UV25_PLEPL</name>
<feature type="region of interest" description="Disordered" evidence="1">
    <location>
        <begin position="67"/>
        <end position="92"/>
    </location>
</feature>
<reference evidence="2" key="1">
    <citation type="submission" date="2020-03" db="EMBL/GenBank/DDBJ databases">
        <authorList>
            <person name="Weist P."/>
        </authorList>
    </citation>
    <scope>NUCLEOTIDE SEQUENCE</scope>
</reference>
<gene>
    <name evidence="2" type="ORF">PLEPLA_LOCUS27670</name>
</gene>
<dbReference type="Proteomes" id="UP001153269">
    <property type="component" value="Unassembled WGS sequence"/>
</dbReference>
<feature type="compositionally biased region" description="Basic and acidic residues" evidence="1">
    <location>
        <begin position="126"/>
        <end position="136"/>
    </location>
</feature>
<feature type="region of interest" description="Disordered" evidence="1">
    <location>
        <begin position="105"/>
        <end position="136"/>
    </location>
</feature>
<evidence type="ECO:0000256" key="1">
    <source>
        <dbReference type="SAM" id="MobiDB-lite"/>
    </source>
</evidence>